<reference evidence="5 6" key="1">
    <citation type="submission" date="2020-12" db="EMBL/GenBank/DDBJ databases">
        <title>Bacterial novel species Adhaeribacter sp. BT258 isolated from soil.</title>
        <authorList>
            <person name="Jung H.-Y."/>
        </authorList>
    </citation>
    <scope>NUCLEOTIDE SEQUENCE [LARGE SCALE GENOMIC DNA]</scope>
    <source>
        <strain evidence="5 6">BT258</strain>
    </source>
</reference>
<evidence type="ECO:0000256" key="3">
    <source>
        <dbReference type="ARBA" id="ARBA00023237"/>
    </source>
</evidence>
<dbReference type="InterPro" id="IPR011990">
    <property type="entry name" value="TPR-like_helical_dom_sf"/>
</dbReference>
<keyword evidence="6" id="KW-1185">Reference proteome</keyword>
<dbReference type="NCBIfam" id="TIGR03302">
    <property type="entry name" value="OM_YfiO"/>
    <property type="match status" value="1"/>
</dbReference>
<accession>A0ABS1BZF7</accession>
<dbReference type="Proteomes" id="UP000644147">
    <property type="component" value="Unassembled WGS sequence"/>
</dbReference>
<evidence type="ECO:0000256" key="1">
    <source>
        <dbReference type="ARBA" id="ARBA00022729"/>
    </source>
</evidence>
<sequence length="273" mass="32297">MNKRIFHILLFWSAALVFTACSDFQKILKSDSVDKKYEAALKYYEKKDYYKAGLLLEELIPLLRGRPESEKAQFLFANTQYFQRDYVLSAYYFRNFYDTYPRSEFAEDAMFLHTKSLYKDSPSFDLDQTSTYTALESIQEFLNRYPQSKNKDEANQMYDDLNEKLEVKAFESAKLYHQLRRYQSAVVALGNFQTNYPSSEFNEEAAFYQIESQYNLARESVAEKQRDRYYDVVGLYQGFVDKYPKSKYLRTAEGFYTASQSQLEKLRVSSAKE</sequence>
<name>A0ABS1BZF7_9BACT</name>
<dbReference type="Gene3D" id="1.25.40.10">
    <property type="entry name" value="Tetratricopeptide repeat domain"/>
    <property type="match status" value="1"/>
</dbReference>
<evidence type="ECO:0000313" key="6">
    <source>
        <dbReference type="Proteomes" id="UP000644147"/>
    </source>
</evidence>
<keyword evidence="2" id="KW-0472">Membrane</keyword>
<evidence type="ECO:0000256" key="2">
    <source>
        <dbReference type="ARBA" id="ARBA00023136"/>
    </source>
</evidence>
<keyword evidence="3" id="KW-0998">Cell outer membrane</keyword>
<proteinExistence type="predicted"/>
<feature type="domain" description="Outer membrane lipoprotein BamD-like" evidence="4">
    <location>
        <begin position="33"/>
        <end position="225"/>
    </location>
</feature>
<evidence type="ECO:0000259" key="4">
    <source>
        <dbReference type="Pfam" id="PF13525"/>
    </source>
</evidence>
<evidence type="ECO:0000313" key="5">
    <source>
        <dbReference type="EMBL" id="MBK0401763.1"/>
    </source>
</evidence>
<comment type="caution">
    <text evidence="5">The sequence shown here is derived from an EMBL/GenBank/DDBJ whole genome shotgun (WGS) entry which is preliminary data.</text>
</comment>
<gene>
    <name evidence="5" type="primary">bamD</name>
    <name evidence="5" type="ORF">I5M27_02125</name>
</gene>
<protein>
    <submittedName>
        <fullName evidence="5">Outer membrane protein assembly factor BamD</fullName>
    </submittedName>
</protein>
<dbReference type="PROSITE" id="PS51257">
    <property type="entry name" value="PROKAR_LIPOPROTEIN"/>
    <property type="match status" value="1"/>
</dbReference>
<dbReference type="Pfam" id="PF13525">
    <property type="entry name" value="YfiO"/>
    <property type="match status" value="1"/>
</dbReference>
<keyword evidence="1" id="KW-0732">Signal</keyword>
<dbReference type="InterPro" id="IPR017689">
    <property type="entry name" value="BamD"/>
</dbReference>
<organism evidence="5 6">
    <name type="scientific">Adhaeribacter terrigena</name>
    <dbReference type="NCBI Taxonomy" id="2793070"/>
    <lineage>
        <taxon>Bacteria</taxon>
        <taxon>Pseudomonadati</taxon>
        <taxon>Bacteroidota</taxon>
        <taxon>Cytophagia</taxon>
        <taxon>Cytophagales</taxon>
        <taxon>Hymenobacteraceae</taxon>
        <taxon>Adhaeribacter</taxon>
    </lineage>
</organism>
<dbReference type="SUPFAM" id="SSF48452">
    <property type="entry name" value="TPR-like"/>
    <property type="match status" value="1"/>
</dbReference>
<dbReference type="InterPro" id="IPR039565">
    <property type="entry name" value="BamD-like"/>
</dbReference>
<dbReference type="RefSeq" id="WP_200504376.1">
    <property type="nucleotide sequence ID" value="NZ_JAEHFX010000001.1"/>
</dbReference>
<dbReference type="EMBL" id="JAEHFX010000001">
    <property type="protein sequence ID" value="MBK0401763.1"/>
    <property type="molecule type" value="Genomic_DNA"/>
</dbReference>